<comment type="similarity">
    <text evidence="6">Belongs to the bacterial ring-hydroxylating dioxygenase ferredoxin component family.</text>
</comment>
<dbReference type="AlphaFoldDB" id="A0A0K1PC52"/>
<evidence type="ECO:0000256" key="1">
    <source>
        <dbReference type="ARBA" id="ARBA00022714"/>
    </source>
</evidence>
<dbReference type="OrthoDB" id="7809559at2"/>
<dbReference type="EMBL" id="CP012332">
    <property type="protein sequence ID" value="AKU90694.1"/>
    <property type="molecule type" value="Genomic_DNA"/>
</dbReference>
<keyword evidence="2" id="KW-0479">Metal-binding</keyword>
<reference evidence="8 9" key="1">
    <citation type="submission" date="2015-08" db="EMBL/GenBank/DDBJ databases">
        <authorList>
            <person name="Babu N.S."/>
            <person name="Beckwith C.J."/>
            <person name="Beseler K.G."/>
            <person name="Brison A."/>
            <person name="Carone J.V."/>
            <person name="Caskin T.P."/>
            <person name="Diamond M."/>
            <person name="Durham M.E."/>
            <person name="Foxe J.M."/>
            <person name="Go M."/>
            <person name="Henderson B.A."/>
            <person name="Jones I.B."/>
            <person name="McGettigan J.A."/>
            <person name="Micheletti S.J."/>
            <person name="Nasrallah M.E."/>
            <person name="Ortiz D."/>
            <person name="Piller C.R."/>
            <person name="Privatt S.R."/>
            <person name="Schneider S.L."/>
            <person name="Sharp S."/>
            <person name="Smith T.C."/>
            <person name="Stanton J.D."/>
            <person name="Ullery H.E."/>
            <person name="Wilson R.J."/>
            <person name="Serrano M.G."/>
            <person name="Buck G."/>
            <person name="Lee V."/>
            <person name="Wang Y."/>
            <person name="Carvalho R."/>
            <person name="Voegtly L."/>
            <person name="Shi R."/>
            <person name="Duckworth R."/>
            <person name="Johnson A."/>
            <person name="Loviza R."/>
            <person name="Walstead R."/>
            <person name="Shah Z."/>
            <person name="Kiflezghi M."/>
            <person name="Wade K."/>
            <person name="Ball S.L."/>
            <person name="Bradley K.W."/>
            <person name="Asai D.J."/>
            <person name="Bowman C.A."/>
            <person name="Russell D.A."/>
            <person name="Pope W.H."/>
            <person name="Jacobs-Sera D."/>
            <person name="Hendrix R.W."/>
            <person name="Hatfull G.F."/>
        </authorList>
    </citation>
    <scope>NUCLEOTIDE SEQUENCE [LARGE SCALE GENOMIC DNA]</scope>
    <source>
        <strain evidence="8 9">DSM 27710</strain>
    </source>
</reference>
<keyword evidence="9" id="KW-1185">Reference proteome</keyword>
<evidence type="ECO:0000256" key="2">
    <source>
        <dbReference type="ARBA" id="ARBA00022723"/>
    </source>
</evidence>
<evidence type="ECO:0000313" key="9">
    <source>
        <dbReference type="Proteomes" id="UP000055590"/>
    </source>
</evidence>
<dbReference type="KEGG" id="vin:AKJ08_1081"/>
<dbReference type="SUPFAM" id="SSF50022">
    <property type="entry name" value="ISP domain"/>
    <property type="match status" value="1"/>
</dbReference>
<feature type="domain" description="Rieske" evidence="7">
    <location>
        <begin position="7"/>
        <end position="108"/>
    </location>
</feature>
<evidence type="ECO:0000313" key="8">
    <source>
        <dbReference type="EMBL" id="AKU90694.1"/>
    </source>
</evidence>
<sequence length="116" mass="12662">MATNSTLVRLGTPDLAEGELRGYEPEGGRLVCLAKVDGAYLAVDDWCNHAGCLLSAGWIERREGRPMVVCPCHEIGFDLETGKNLVAPEICGDQQAFRVVEEGGILFAEIAEREER</sequence>
<dbReference type="PROSITE" id="PS51296">
    <property type="entry name" value="RIESKE"/>
    <property type="match status" value="1"/>
</dbReference>
<dbReference type="InterPro" id="IPR036922">
    <property type="entry name" value="Rieske_2Fe-2S_sf"/>
</dbReference>
<evidence type="ECO:0000259" key="7">
    <source>
        <dbReference type="PROSITE" id="PS51296"/>
    </source>
</evidence>
<dbReference type="Proteomes" id="UP000055590">
    <property type="component" value="Chromosome"/>
</dbReference>
<dbReference type="Gene3D" id="2.102.10.10">
    <property type="entry name" value="Rieske [2Fe-2S] iron-sulphur domain"/>
    <property type="match status" value="1"/>
</dbReference>
<dbReference type="Pfam" id="PF00355">
    <property type="entry name" value="Rieske"/>
    <property type="match status" value="1"/>
</dbReference>
<dbReference type="GO" id="GO:0046872">
    <property type="term" value="F:metal ion binding"/>
    <property type="evidence" value="ECO:0007669"/>
    <property type="project" value="UniProtKB-KW"/>
</dbReference>
<keyword evidence="3" id="KW-0408">Iron</keyword>
<accession>A0A0K1PC52</accession>
<dbReference type="CDD" id="cd03467">
    <property type="entry name" value="Rieske"/>
    <property type="match status" value="1"/>
</dbReference>
<evidence type="ECO:0000256" key="6">
    <source>
        <dbReference type="ARBA" id="ARBA00038001"/>
    </source>
</evidence>
<name>A0A0K1PC52_9BACT</name>
<dbReference type="InterPro" id="IPR017941">
    <property type="entry name" value="Rieske_2Fe-2S"/>
</dbReference>
<keyword evidence="1" id="KW-0001">2Fe-2S</keyword>
<dbReference type="PANTHER" id="PTHR21496">
    <property type="entry name" value="FERREDOXIN-RELATED"/>
    <property type="match status" value="1"/>
</dbReference>
<dbReference type="STRING" id="1391653.AKJ08_1081"/>
<gene>
    <name evidence="8" type="ORF">AKJ08_1081</name>
</gene>
<protein>
    <submittedName>
        <fullName evidence="8">Iron-sulfur cluster-binding protein, Rieske family</fullName>
    </submittedName>
</protein>
<dbReference type="PANTHER" id="PTHR21496:SF0">
    <property type="entry name" value="RIESKE DOMAIN-CONTAINING PROTEIN"/>
    <property type="match status" value="1"/>
</dbReference>
<evidence type="ECO:0000256" key="3">
    <source>
        <dbReference type="ARBA" id="ARBA00023004"/>
    </source>
</evidence>
<evidence type="ECO:0000256" key="5">
    <source>
        <dbReference type="ARBA" id="ARBA00034078"/>
    </source>
</evidence>
<keyword evidence="4" id="KW-0411">Iron-sulfur</keyword>
<proteinExistence type="inferred from homology"/>
<dbReference type="PATRIC" id="fig|1391653.3.peg.1107"/>
<organism evidence="8 9">
    <name type="scientific">Vulgatibacter incomptus</name>
    <dbReference type="NCBI Taxonomy" id="1391653"/>
    <lineage>
        <taxon>Bacteria</taxon>
        <taxon>Pseudomonadati</taxon>
        <taxon>Myxococcota</taxon>
        <taxon>Myxococcia</taxon>
        <taxon>Myxococcales</taxon>
        <taxon>Cystobacterineae</taxon>
        <taxon>Vulgatibacteraceae</taxon>
        <taxon>Vulgatibacter</taxon>
    </lineage>
</organism>
<evidence type="ECO:0000256" key="4">
    <source>
        <dbReference type="ARBA" id="ARBA00023014"/>
    </source>
</evidence>
<dbReference type="GO" id="GO:0051537">
    <property type="term" value="F:2 iron, 2 sulfur cluster binding"/>
    <property type="evidence" value="ECO:0007669"/>
    <property type="project" value="UniProtKB-KW"/>
</dbReference>
<comment type="cofactor">
    <cofactor evidence="5">
        <name>[2Fe-2S] cluster</name>
        <dbReference type="ChEBI" id="CHEBI:190135"/>
    </cofactor>
</comment>
<dbReference type="RefSeq" id="WP_050725107.1">
    <property type="nucleotide sequence ID" value="NZ_CP012332.1"/>
</dbReference>